<dbReference type="InterPro" id="IPR025309">
    <property type="entry name" value="KTSC_dom"/>
</dbReference>
<reference evidence="2 3" key="1">
    <citation type="journal article" date="2021" name="MBio">
        <title>Poor Competitiveness of Bradyrhizobium in Pigeon Pea Root Colonization in Indian Soils.</title>
        <authorList>
            <person name="Chalasani D."/>
            <person name="Basu A."/>
            <person name="Pullabhotla S.V.S.R.N."/>
            <person name="Jorrin B."/>
            <person name="Neal A.L."/>
            <person name="Poole P.S."/>
            <person name="Podile A.R."/>
            <person name="Tkacz A."/>
        </authorList>
    </citation>
    <scope>NUCLEOTIDE SEQUENCE [LARGE SCALE GENOMIC DNA]</scope>
    <source>
        <strain evidence="2 3">HU56</strain>
    </source>
</reference>
<dbReference type="Proteomes" id="UP000717752">
    <property type="component" value="Unassembled WGS sequence"/>
</dbReference>
<proteinExistence type="predicted"/>
<keyword evidence="3" id="KW-1185">Reference proteome</keyword>
<gene>
    <name evidence="2" type="ORF">JNB85_21150</name>
</gene>
<comment type="caution">
    <text evidence="2">The sequence shown here is derived from an EMBL/GenBank/DDBJ whole genome shotgun (WGS) entry which is preliminary data.</text>
</comment>
<feature type="domain" description="KTSC" evidence="1">
    <location>
        <begin position="21"/>
        <end position="74"/>
    </location>
</feature>
<organism evidence="2 3">
    <name type="scientific">Rhizobium mesosinicum</name>
    <dbReference type="NCBI Taxonomy" id="335017"/>
    <lineage>
        <taxon>Bacteria</taxon>
        <taxon>Pseudomonadati</taxon>
        <taxon>Pseudomonadota</taxon>
        <taxon>Alphaproteobacteria</taxon>
        <taxon>Hyphomicrobiales</taxon>
        <taxon>Rhizobiaceae</taxon>
        <taxon>Rhizobium/Agrobacterium group</taxon>
        <taxon>Rhizobium</taxon>
    </lineage>
</organism>
<dbReference type="RefSeq" id="WP_220336255.1">
    <property type="nucleotide sequence ID" value="NZ_JAEUAK010000008.1"/>
</dbReference>
<dbReference type="Pfam" id="PF13619">
    <property type="entry name" value="KTSC"/>
    <property type="match status" value="1"/>
</dbReference>
<name>A0ABS7H048_9HYPH</name>
<sequence length="101" mass="10864">MFRWLRSSKNKTEADSGAKAFRRLTYDTETSTLFLEFHSGETRTHVGVALGHIVGLKVAADKLAYYQSQIAPSYMALIKTGDEAAAPAAAPRYAAAAANAV</sequence>
<dbReference type="EMBL" id="JAEUAK010000008">
    <property type="protein sequence ID" value="MBW9054913.1"/>
    <property type="molecule type" value="Genomic_DNA"/>
</dbReference>
<accession>A0ABS7H048</accession>
<evidence type="ECO:0000259" key="1">
    <source>
        <dbReference type="Pfam" id="PF13619"/>
    </source>
</evidence>
<evidence type="ECO:0000313" key="3">
    <source>
        <dbReference type="Proteomes" id="UP000717752"/>
    </source>
</evidence>
<protein>
    <submittedName>
        <fullName evidence="2">KTSC domain-containing protein</fullName>
    </submittedName>
</protein>
<evidence type="ECO:0000313" key="2">
    <source>
        <dbReference type="EMBL" id="MBW9054913.1"/>
    </source>
</evidence>